<organism evidence="1 2">
    <name type="scientific">Lentinula raphanica</name>
    <dbReference type="NCBI Taxonomy" id="153919"/>
    <lineage>
        <taxon>Eukaryota</taxon>
        <taxon>Fungi</taxon>
        <taxon>Dikarya</taxon>
        <taxon>Basidiomycota</taxon>
        <taxon>Agaricomycotina</taxon>
        <taxon>Agaricomycetes</taxon>
        <taxon>Agaricomycetidae</taxon>
        <taxon>Agaricales</taxon>
        <taxon>Marasmiineae</taxon>
        <taxon>Omphalotaceae</taxon>
        <taxon>Lentinula</taxon>
    </lineage>
</organism>
<reference evidence="1" key="1">
    <citation type="submission" date="2022-08" db="EMBL/GenBank/DDBJ databases">
        <authorList>
            <consortium name="DOE Joint Genome Institute"/>
            <person name="Min B."/>
            <person name="Riley R."/>
            <person name="Sierra-Patev S."/>
            <person name="Naranjo-Ortiz M."/>
            <person name="Looney B."/>
            <person name="Konkel Z."/>
            <person name="Slot J.C."/>
            <person name="Sakamoto Y."/>
            <person name="Steenwyk J.L."/>
            <person name="Rokas A."/>
            <person name="Carro J."/>
            <person name="Camarero S."/>
            <person name="Ferreira P."/>
            <person name="Molpeceres G."/>
            <person name="Ruiz-Duenas F.J."/>
            <person name="Serrano A."/>
            <person name="Henrissat B."/>
            <person name="Drula E."/>
            <person name="Hughes K.W."/>
            <person name="Mata J.L."/>
            <person name="Ishikawa N.K."/>
            <person name="Vargas-Isla R."/>
            <person name="Ushijima S."/>
            <person name="Smith C.A."/>
            <person name="Ahrendt S."/>
            <person name="Andreopoulos W."/>
            <person name="He G."/>
            <person name="Labutti K."/>
            <person name="Lipzen A."/>
            <person name="Ng V."/>
            <person name="Sandor L."/>
            <person name="Barry K."/>
            <person name="Martinez A.T."/>
            <person name="Xiao Y."/>
            <person name="Gibbons J.G."/>
            <person name="Terashima K."/>
            <person name="Hibbett D.S."/>
            <person name="Grigoriev I.V."/>
        </authorList>
    </citation>
    <scope>NUCLEOTIDE SEQUENCE</scope>
    <source>
        <strain evidence="1">TFB9207</strain>
    </source>
</reference>
<accession>A0AA38NXU6</accession>
<name>A0AA38NXU6_9AGAR</name>
<keyword evidence="2" id="KW-1185">Reference proteome</keyword>
<dbReference type="Proteomes" id="UP001163846">
    <property type="component" value="Unassembled WGS sequence"/>
</dbReference>
<proteinExistence type="predicted"/>
<gene>
    <name evidence="1" type="ORF">F5878DRAFT_646688</name>
</gene>
<dbReference type="AlphaFoldDB" id="A0AA38NXU6"/>
<protein>
    <submittedName>
        <fullName evidence="1">Uncharacterized protein</fullName>
    </submittedName>
</protein>
<sequence>MLHNNLVYVQRTPEYIAWKAYVQCTSCGVAWKNFQGGVCGPCKVSDRDGQNIQTTIKSATDAARAAHLVAVDQRLNKNKPGKAIHSTAGLDNAKANTATGASDNDQVLIIFQCRLKTNRTKDPINYGTGSWGKSWARSDFMTEVRDNALNTVNVSWEKSEGMSLLSTEIDVRWSGNKVLMPNTMGLTIQDFVKVHTAGNQGYFYDLGKLDKTKI</sequence>
<dbReference type="EMBL" id="MU806925">
    <property type="protein sequence ID" value="KAJ3832540.1"/>
    <property type="molecule type" value="Genomic_DNA"/>
</dbReference>
<evidence type="ECO:0000313" key="2">
    <source>
        <dbReference type="Proteomes" id="UP001163846"/>
    </source>
</evidence>
<evidence type="ECO:0000313" key="1">
    <source>
        <dbReference type="EMBL" id="KAJ3832540.1"/>
    </source>
</evidence>
<comment type="caution">
    <text evidence="1">The sequence shown here is derived from an EMBL/GenBank/DDBJ whole genome shotgun (WGS) entry which is preliminary data.</text>
</comment>